<evidence type="ECO:0000256" key="1">
    <source>
        <dbReference type="SAM" id="MobiDB-lite"/>
    </source>
</evidence>
<organism evidence="2 3">
    <name type="scientific">Eumeta variegata</name>
    <name type="common">Bagworm moth</name>
    <name type="synonym">Eumeta japonica</name>
    <dbReference type="NCBI Taxonomy" id="151549"/>
    <lineage>
        <taxon>Eukaryota</taxon>
        <taxon>Metazoa</taxon>
        <taxon>Ecdysozoa</taxon>
        <taxon>Arthropoda</taxon>
        <taxon>Hexapoda</taxon>
        <taxon>Insecta</taxon>
        <taxon>Pterygota</taxon>
        <taxon>Neoptera</taxon>
        <taxon>Endopterygota</taxon>
        <taxon>Lepidoptera</taxon>
        <taxon>Glossata</taxon>
        <taxon>Ditrysia</taxon>
        <taxon>Tineoidea</taxon>
        <taxon>Psychidae</taxon>
        <taxon>Oiketicinae</taxon>
        <taxon>Eumeta</taxon>
    </lineage>
</organism>
<sequence>MKQLHITEKSEPQFDASNAIVFCLPTRSFTSTHAPTNPHNKRECVEERGDMATSLTFCSLLFKSHFSDTARGTQIQWGVNMKMDGRQRRVKRVRAVAFAPRAPHRRRLPPSWSNPSPSSPRAPLALLQLPITSLALDIQQSKLEASPPRPPPPATGYLRSARTAISRQTSRLKLDQILIRLRSAYVERSGRRTRNGKCVERAGTGRDRGASRGREVTFDEAHECKTSDVNEENVQLVSDYESKADRDSADGAPVDRKVLCSDWSLTIIFMLTRT</sequence>
<accession>A0A4C1ZXZ9</accession>
<dbReference type="Proteomes" id="UP000299102">
    <property type="component" value="Unassembled WGS sequence"/>
</dbReference>
<gene>
    <name evidence="2" type="ORF">EVAR_67132_1</name>
</gene>
<name>A0A4C1ZXZ9_EUMVA</name>
<reference evidence="2 3" key="1">
    <citation type="journal article" date="2019" name="Commun. Biol.">
        <title>The bagworm genome reveals a unique fibroin gene that provides high tensile strength.</title>
        <authorList>
            <person name="Kono N."/>
            <person name="Nakamura H."/>
            <person name="Ohtoshi R."/>
            <person name="Tomita M."/>
            <person name="Numata K."/>
            <person name="Arakawa K."/>
        </authorList>
    </citation>
    <scope>NUCLEOTIDE SEQUENCE [LARGE SCALE GENOMIC DNA]</scope>
</reference>
<dbReference type="EMBL" id="BGZK01002179">
    <property type="protein sequence ID" value="GBP91535.1"/>
    <property type="molecule type" value="Genomic_DNA"/>
</dbReference>
<feature type="region of interest" description="Disordered" evidence="1">
    <location>
        <begin position="101"/>
        <end position="121"/>
    </location>
</feature>
<protein>
    <submittedName>
        <fullName evidence="2">Uncharacterized protein</fullName>
    </submittedName>
</protein>
<keyword evidence="3" id="KW-1185">Reference proteome</keyword>
<comment type="caution">
    <text evidence="2">The sequence shown here is derived from an EMBL/GenBank/DDBJ whole genome shotgun (WGS) entry which is preliminary data.</text>
</comment>
<evidence type="ECO:0000313" key="3">
    <source>
        <dbReference type="Proteomes" id="UP000299102"/>
    </source>
</evidence>
<proteinExistence type="predicted"/>
<feature type="compositionally biased region" description="Low complexity" evidence="1">
    <location>
        <begin position="109"/>
        <end position="121"/>
    </location>
</feature>
<dbReference type="AlphaFoldDB" id="A0A4C1ZXZ9"/>
<evidence type="ECO:0000313" key="2">
    <source>
        <dbReference type="EMBL" id="GBP91535.1"/>
    </source>
</evidence>